<reference evidence="1" key="1">
    <citation type="journal article" date="2023" name="G3 (Bethesda)">
        <title>A reference genome for the long-term kleptoplast-retaining sea slug Elysia crispata morphotype clarki.</title>
        <authorList>
            <person name="Eastman K.E."/>
            <person name="Pendleton A.L."/>
            <person name="Shaikh M.A."/>
            <person name="Suttiyut T."/>
            <person name="Ogas R."/>
            <person name="Tomko P."/>
            <person name="Gavelis G."/>
            <person name="Widhalm J.R."/>
            <person name="Wisecaver J.H."/>
        </authorList>
    </citation>
    <scope>NUCLEOTIDE SEQUENCE</scope>
    <source>
        <strain evidence="1">ECLA1</strain>
    </source>
</reference>
<gene>
    <name evidence="1" type="ORF">RRG08_009981</name>
</gene>
<dbReference type="Proteomes" id="UP001283361">
    <property type="component" value="Unassembled WGS sequence"/>
</dbReference>
<accession>A0AAE1EB18</accession>
<dbReference type="AlphaFoldDB" id="A0AAE1EB18"/>
<proteinExistence type="predicted"/>
<organism evidence="1 2">
    <name type="scientific">Elysia crispata</name>
    <name type="common">lettuce slug</name>
    <dbReference type="NCBI Taxonomy" id="231223"/>
    <lineage>
        <taxon>Eukaryota</taxon>
        <taxon>Metazoa</taxon>
        <taxon>Spiralia</taxon>
        <taxon>Lophotrochozoa</taxon>
        <taxon>Mollusca</taxon>
        <taxon>Gastropoda</taxon>
        <taxon>Heterobranchia</taxon>
        <taxon>Euthyneura</taxon>
        <taxon>Panpulmonata</taxon>
        <taxon>Sacoglossa</taxon>
        <taxon>Placobranchoidea</taxon>
        <taxon>Plakobranchidae</taxon>
        <taxon>Elysia</taxon>
    </lineage>
</organism>
<sequence length="92" mass="10094">MASRTDIRREEKLWRPHAHCKQISGAGQGEFHIGNTPPRAWGELGVGCMSLVCLLDSSNSLERTAIENEKDNFLTGLFSASCSLFVLFPSGL</sequence>
<evidence type="ECO:0000313" key="1">
    <source>
        <dbReference type="EMBL" id="KAK3799438.1"/>
    </source>
</evidence>
<evidence type="ECO:0000313" key="2">
    <source>
        <dbReference type="Proteomes" id="UP001283361"/>
    </source>
</evidence>
<protein>
    <submittedName>
        <fullName evidence="1">Uncharacterized protein</fullName>
    </submittedName>
</protein>
<comment type="caution">
    <text evidence="1">The sequence shown here is derived from an EMBL/GenBank/DDBJ whole genome shotgun (WGS) entry which is preliminary data.</text>
</comment>
<dbReference type="EMBL" id="JAWDGP010000571">
    <property type="protein sequence ID" value="KAK3799438.1"/>
    <property type="molecule type" value="Genomic_DNA"/>
</dbReference>
<keyword evidence="2" id="KW-1185">Reference proteome</keyword>
<name>A0AAE1EB18_9GAST</name>